<dbReference type="Proteomes" id="UP000005741">
    <property type="component" value="Chromosome"/>
</dbReference>
<keyword evidence="2" id="KW-1185">Reference proteome</keyword>
<evidence type="ECO:0000313" key="1">
    <source>
        <dbReference type="EMBL" id="EHQ35633.1"/>
    </source>
</evidence>
<dbReference type="HOGENOM" id="CLU_2766094_0_0_2"/>
<dbReference type="STRING" id="937775.Metlim_1532"/>
<dbReference type="RefSeq" id="WP_004077388.1">
    <property type="nucleotide sequence ID" value="NZ_CM001436.1"/>
</dbReference>
<proteinExistence type="predicted"/>
<protein>
    <submittedName>
        <fullName evidence="1">Uncharacterized protein</fullName>
    </submittedName>
</protein>
<reference evidence="1 2" key="1">
    <citation type="submission" date="2011-10" db="EMBL/GenBank/DDBJ databases">
        <title>The Improved High-Quality Draft genome of Methanoplanus limicola DSM 2279.</title>
        <authorList>
            <consortium name="US DOE Joint Genome Institute (JGI-PGF)"/>
            <person name="Lucas S."/>
            <person name="Copeland A."/>
            <person name="Lapidus A."/>
            <person name="Glavina del Rio T."/>
            <person name="Dalin E."/>
            <person name="Tice H."/>
            <person name="Bruce D."/>
            <person name="Goodwin L."/>
            <person name="Pitluck S."/>
            <person name="Peters L."/>
            <person name="Mikhailova N."/>
            <person name="Lu M."/>
            <person name="Kyrpides N."/>
            <person name="Mavromatis K."/>
            <person name="Ivanova N."/>
            <person name="Markowitz V."/>
            <person name="Cheng J.-F."/>
            <person name="Hugenholtz P."/>
            <person name="Woyke T."/>
            <person name="Wu D."/>
            <person name="Wirth R."/>
            <person name="Brambilla E.-M."/>
            <person name="Klenk H.-P."/>
            <person name="Eisen J.A."/>
        </authorList>
    </citation>
    <scope>NUCLEOTIDE SEQUENCE [LARGE SCALE GENOMIC DNA]</scope>
    <source>
        <strain evidence="1 2">DSM 2279</strain>
    </source>
</reference>
<dbReference type="EMBL" id="CM001436">
    <property type="protein sequence ID" value="EHQ35633.1"/>
    <property type="molecule type" value="Genomic_DNA"/>
</dbReference>
<dbReference type="InParanoid" id="H1Z3N4"/>
<dbReference type="AlphaFoldDB" id="H1Z3N4"/>
<evidence type="ECO:0000313" key="2">
    <source>
        <dbReference type="Proteomes" id="UP000005741"/>
    </source>
</evidence>
<gene>
    <name evidence="1" type="ORF">Metlim_1532</name>
</gene>
<name>H1Z3N4_9EURY</name>
<sequence>MTLKENARVTPITPAAKNNYASSNVMPCNSIKQSAARVIDPELIQKLDPLEALICQKFVNEGRWIIRAE</sequence>
<organism evidence="1 2">
    <name type="scientific">Methanoplanus limicola DSM 2279</name>
    <dbReference type="NCBI Taxonomy" id="937775"/>
    <lineage>
        <taxon>Archaea</taxon>
        <taxon>Methanobacteriati</taxon>
        <taxon>Methanobacteriota</taxon>
        <taxon>Stenosarchaea group</taxon>
        <taxon>Methanomicrobia</taxon>
        <taxon>Methanomicrobiales</taxon>
        <taxon>Methanomicrobiaceae</taxon>
        <taxon>Methanoplanus</taxon>
    </lineage>
</organism>
<accession>H1Z3N4</accession>